<dbReference type="PANTHER" id="PTHR32401:SF48">
    <property type="entry name" value="LEGUME LECTIN DOMAIN-CONTAINING PROTEIN"/>
    <property type="match status" value="1"/>
</dbReference>
<proteinExistence type="predicted"/>
<evidence type="ECO:0000313" key="2">
    <source>
        <dbReference type="EMBL" id="MBO4208986.1"/>
    </source>
</evidence>
<dbReference type="InterPro" id="IPR013320">
    <property type="entry name" value="ConA-like_dom_sf"/>
</dbReference>
<reference evidence="2 3" key="1">
    <citation type="submission" date="2019-12" db="EMBL/GenBank/DDBJ databases">
        <title>Whole genome sequencing of endophytic Actinobacterium Micromonospora sp. MPMI6T.</title>
        <authorList>
            <person name="Evv R."/>
            <person name="Podile A.R."/>
        </authorList>
    </citation>
    <scope>NUCLEOTIDE SEQUENCE [LARGE SCALE GENOMIC DNA]</scope>
    <source>
        <strain evidence="2 3">MPMI6</strain>
    </source>
</reference>
<evidence type="ECO:0000259" key="1">
    <source>
        <dbReference type="Pfam" id="PF00139"/>
    </source>
</evidence>
<keyword evidence="3" id="KW-1185">Reference proteome</keyword>
<protein>
    <recommendedName>
        <fullName evidence="1">Legume lectin domain-containing protein</fullName>
    </recommendedName>
</protein>
<feature type="non-terminal residue" evidence="2">
    <location>
        <position position="1"/>
    </location>
</feature>
<dbReference type="CDD" id="cd01951">
    <property type="entry name" value="lectin_L-type"/>
    <property type="match status" value="1"/>
</dbReference>
<gene>
    <name evidence="2" type="ORF">GSF22_23720</name>
</gene>
<name>A0ABS3VWR5_MICEH</name>
<dbReference type="EMBL" id="WVUH01000249">
    <property type="protein sequence ID" value="MBO4208986.1"/>
    <property type="molecule type" value="Genomic_DNA"/>
</dbReference>
<dbReference type="SUPFAM" id="SSF49899">
    <property type="entry name" value="Concanavalin A-like lectins/glucanases"/>
    <property type="match status" value="1"/>
</dbReference>
<dbReference type="Gene3D" id="2.60.120.200">
    <property type="match status" value="1"/>
</dbReference>
<accession>A0ABS3VWR5</accession>
<dbReference type="InterPro" id="IPR056573">
    <property type="entry name" value="Lectin_L-type_dom"/>
</dbReference>
<dbReference type="Proteomes" id="UP000823521">
    <property type="component" value="Unassembled WGS sequence"/>
</dbReference>
<dbReference type="InterPro" id="IPR050258">
    <property type="entry name" value="Leguminous_Lectin"/>
</dbReference>
<evidence type="ECO:0000313" key="3">
    <source>
        <dbReference type="Proteomes" id="UP000823521"/>
    </source>
</evidence>
<sequence length="224" mass="23492">PTPRATPPGPSIRYADFSSTAGLTLNGSARQAGSALRLTGNQYDVAGSAWSRTTIGAGRSFSATFRVLLHDAAEGIAFLVQAEGPSALGDSASYLGYGDYYSDQRIRPSVAVELDVCDDSGDPNWNHVGIVSNGNVSSHLAHGQPRFDMAAGTAFTVWVDYDAAQHRLTVYVSTGRTKPTSAVTSAGVDLAARFGTRPVYVGFTGATSEYTAAQDVLSWSLTTS</sequence>
<dbReference type="RefSeq" id="WP_208815964.1">
    <property type="nucleotide sequence ID" value="NZ_WVUH01000249.1"/>
</dbReference>
<comment type="caution">
    <text evidence="2">The sequence shown here is derived from an EMBL/GenBank/DDBJ whole genome shotgun (WGS) entry which is preliminary data.</text>
</comment>
<dbReference type="InterPro" id="IPR001220">
    <property type="entry name" value="Legume_lectin_dom"/>
</dbReference>
<dbReference type="PANTHER" id="PTHR32401">
    <property type="entry name" value="CONCANAVALIN A-LIKE LECTIN FAMILY PROTEIN"/>
    <property type="match status" value="1"/>
</dbReference>
<dbReference type="Pfam" id="PF00139">
    <property type="entry name" value="Lectin_legB"/>
    <property type="match status" value="1"/>
</dbReference>
<organism evidence="2 3">
    <name type="scientific">Micromonospora echinofusca</name>
    <dbReference type="NCBI Taxonomy" id="47858"/>
    <lineage>
        <taxon>Bacteria</taxon>
        <taxon>Bacillati</taxon>
        <taxon>Actinomycetota</taxon>
        <taxon>Actinomycetes</taxon>
        <taxon>Micromonosporales</taxon>
        <taxon>Micromonosporaceae</taxon>
        <taxon>Micromonospora</taxon>
    </lineage>
</organism>
<feature type="domain" description="Legume lectin" evidence="1">
    <location>
        <begin position="13"/>
        <end position="223"/>
    </location>
</feature>